<dbReference type="PROSITE" id="PS51007">
    <property type="entry name" value="CYTC"/>
    <property type="match status" value="1"/>
</dbReference>
<keyword evidence="6" id="KW-0560">Oxidoreductase</keyword>
<keyword evidence="11" id="KW-1185">Reference proteome</keyword>
<dbReference type="PANTHER" id="PTHR30600:SF10">
    <property type="entry name" value="BLL6722 PROTEIN"/>
    <property type="match status" value="1"/>
</dbReference>
<dbReference type="InterPro" id="IPR036909">
    <property type="entry name" value="Cyt_c-like_dom_sf"/>
</dbReference>
<dbReference type="RefSeq" id="WP_285868411.1">
    <property type="nucleotide sequence ID" value="NZ_JARFYM010000006.1"/>
</dbReference>
<dbReference type="GO" id="GO:0004601">
    <property type="term" value="F:peroxidase activity"/>
    <property type="evidence" value="ECO:0007669"/>
    <property type="project" value="UniProtKB-KW"/>
</dbReference>
<evidence type="ECO:0000256" key="4">
    <source>
        <dbReference type="ARBA" id="ARBA00022729"/>
    </source>
</evidence>
<dbReference type="EMBL" id="JARFYM010000006">
    <property type="protein sequence ID" value="MDL2399451.1"/>
    <property type="molecule type" value="Genomic_DNA"/>
</dbReference>
<keyword evidence="10" id="KW-0575">Peroxidase</keyword>
<dbReference type="InterPro" id="IPR009056">
    <property type="entry name" value="Cyt_c-like_dom"/>
</dbReference>
<dbReference type="InterPro" id="IPR004852">
    <property type="entry name" value="Di-haem_cyt_c_peroxidsae"/>
</dbReference>
<evidence type="ECO:0000256" key="8">
    <source>
        <dbReference type="PROSITE-ProRule" id="PRU00433"/>
    </source>
</evidence>
<feature type="domain" description="Cytochrome c" evidence="9">
    <location>
        <begin position="221"/>
        <end position="305"/>
    </location>
</feature>
<dbReference type="PIRSF" id="PIRSF000294">
    <property type="entry name" value="Cytochrome-c_peroxidase"/>
    <property type="match status" value="1"/>
</dbReference>
<keyword evidence="5" id="KW-0574">Periplasm</keyword>
<evidence type="ECO:0000256" key="6">
    <source>
        <dbReference type="ARBA" id="ARBA00023002"/>
    </source>
</evidence>
<name>A0ABT7JSY3_9HYPH</name>
<evidence type="ECO:0000256" key="3">
    <source>
        <dbReference type="ARBA" id="ARBA00022723"/>
    </source>
</evidence>
<keyword evidence="4" id="KW-0732">Signal</keyword>
<evidence type="ECO:0000256" key="5">
    <source>
        <dbReference type="ARBA" id="ARBA00022764"/>
    </source>
</evidence>
<evidence type="ECO:0000313" key="10">
    <source>
        <dbReference type="EMBL" id="MDL2399451.1"/>
    </source>
</evidence>
<keyword evidence="7 8" id="KW-0408">Iron</keyword>
<dbReference type="InterPro" id="IPR051395">
    <property type="entry name" value="Cytochrome_c_Peroxidase/MauG"/>
</dbReference>
<protein>
    <submittedName>
        <fullName evidence="10">Cytochrome c peroxidase</fullName>
    </submittedName>
</protein>
<accession>A0ABT7JSY3</accession>
<proteinExistence type="predicted"/>
<dbReference type="PANTHER" id="PTHR30600">
    <property type="entry name" value="CYTOCHROME C PEROXIDASE-RELATED"/>
    <property type="match status" value="1"/>
</dbReference>
<sequence>MTLDASSEVITPEDQEVSFSNSEEAIILGMSPMPEPPSDPTNRLAQAAGAIALGRRLFFDSRLSQGNVVSCASCHNPLEGWADGRPLAQGLALGDRNTPSLANSSYQRWFGWTGASATLWQQIIRAITNPHEMGGTPVAVAELLETDTIYSATFKDVLADAYGRSIDHSVGSLNEPKTKLVAAAKAIAAFVATLSYGCAPFDRFVDGLRTSSAGEQEAISSSAKRGLKIFIGKGRCNTCHYGPLFSDREFHDLKVPGRDGKFSDDTGRYLGLEQLAADGFGPNSDFSDSKDSEIGNLINYTKKLPENVGQFRTPSLRNVSLTAPYMHAGQYTSLLAVLDHYSEMADAMVLNHSDEGVLVPLFLTISEKNDLISFLETLTDYRLESGANLACEIRK</sequence>
<gene>
    <name evidence="10" type="ORF">PY649_11140</name>
</gene>
<dbReference type="Proteomes" id="UP001172645">
    <property type="component" value="Unassembled WGS sequence"/>
</dbReference>
<reference evidence="10" key="1">
    <citation type="submission" date="2023-06" db="EMBL/GenBank/DDBJ databases">
        <title>Phylogenetic Diversity of Rhizobium strains.</title>
        <authorList>
            <person name="Moura F.T."/>
            <person name="Helene L.C.F."/>
            <person name="Hungria M."/>
        </authorList>
    </citation>
    <scope>NUCLEOTIDE SEQUENCE</scope>
    <source>
        <strain evidence="10">CCGE526</strain>
    </source>
</reference>
<keyword evidence="2 8" id="KW-0349">Heme</keyword>
<evidence type="ECO:0000313" key="11">
    <source>
        <dbReference type="Proteomes" id="UP001172645"/>
    </source>
</evidence>
<keyword evidence="3 8" id="KW-0479">Metal-binding</keyword>
<dbReference type="SUPFAM" id="SSF46626">
    <property type="entry name" value="Cytochrome c"/>
    <property type="match status" value="2"/>
</dbReference>
<comment type="caution">
    <text evidence="10">The sequence shown here is derived from an EMBL/GenBank/DDBJ whole genome shotgun (WGS) entry which is preliminary data.</text>
</comment>
<evidence type="ECO:0000256" key="7">
    <source>
        <dbReference type="ARBA" id="ARBA00023004"/>
    </source>
</evidence>
<evidence type="ECO:0000259" key="9">
    <source>
        <dbReference type="PROSITE" id="PS51007"/>
    </source>
</evidence>
<dbReference type="Pfam" id="PF03150">
    <property type="entry name" value="CCP_MauG"/>
    <property type="match status" value="1"/>
</dbReference>
<dbReference type="Gene3D" id="1.10.760.10">
    <property type="entry name" value="Cytochrome c-like domain"/>
    <property type="match status" value="2"/>
</dbReference>
<evidence type="ECO:0000256" key="2">
    <source>
        <dbReference type="ARBA" id="ARBA00022617"/>
    </source>
</evidence>
<organism evidence="10 11">
    <name type="scientific">Rhizobium mayense</name>
    <dbReference type="NCBI Taxonomy" id="1312184"/>
    <lineage>
        <taxon>Bacteria</taxon>
        <taxon>Pseudomonadati</taxon>
        <taxon>Pseudomonadota</taxon>
        <taxon>Alphaproteobacteria</taxon>
        <taxon>Hyphomicrobiales</taxon>
        <taxon>Rhizobiaceae</taxon>
        <taxon>Rhizobium/Agrobacterium group</taxon>
        <taxon>Rhizobium</taxon>
    </lineage>
</organism>
<evidence type="ECO:0000256" key="1">
    <source>
        <dbReference type="ARBA" id="ARBA00004418"/>
    </source>
</evidence>
<dbReference type="InterPro" id="IPR026259">
    <property type="entry name" value="MauG/Cytc_peroxidase"/>
</dbReference>
<comment type="subcellular location">
    <subcellularLocation>
        <location evidence="1">Periplasm</location>
    </subcellularLocation>
</comment>